<dbReference type="Gene3D" id="3.20.20.70">
    <property type="entry name" value="Aldolase class I"/>
    <property type="match status" value="1"/>
</dbReference>
<dbReference type="GO" id="GO:0005829">
    <property type="term" value="C:cytosol"/>
    <property type="evidence" value="ECO:0007669"/>
    <property type="project" value="TreeGrafter"/>
</dbReference>
<keyword evidence="12" id="KW-1185">Reference proteome</keyword>
<dbReference type="AlphaFoldDB" id="A0A4Y7R967"/>
<dbReference type="PROSITE" id="PS00167">
    <property type="entry name" value="TRP_SYNTHASE_ALPHA"/>
    <property type="match status" value="1"/>
</dbReference>
<dbReference type="RefSeq" id="WP_134217044.1">
    <property type="nucleotide sequence ID" value="NZ_QFGA01000002.1"/>
</dbReference>
<dbReference type="PANTHER" id="PTHR43406:SF1">
    <property type="entry name" value="TRYPTOPHAN SYNTHASE ALPHA CHAIN, CHLOROPLASTIC"/>
    <property type="match status" value="1"/>
</dbReference>
<evidence type="ECO:0000256" key="3">
    <source>
        <dbReference type="ARBA" id="ARBA00011270"/>
    </source>
</evidence>
<dbReference type="EMBL" id="QFGA01000002">
    <property type="protein sequence ID" value="TEB05322.1"/>
    <property type="molecule type" value="Genomic_DNA"/>
</dbReference>
<keyword evidence="6 9" id="KW-0057">Aromatic amino acid biosynthesis</keyword>
<dbReference type="InterPro" id="IPR011060">
    <property type="entry name" value="RibuloseP-bd_barrel"/>
</dbReference>
<name>A0A4Y7R967_9FIRM</name>
<reference evidence="11 12" key="1">
    <citation type="journal article" date="2018" name="Environ. Microbiol.">
        <title>Novel energy conservation strategies and behaviour of Pelotomaculum schinkii driving syntrophic propionate catabolism.</title>
        <authorList>
            <person name="Hidalgo-Ahumada C.A.P."/>
            <person name="Nobu M.K."/>
            <person name="Narihiro T."/>
            <person name="Tamaki H."/>
            <person name="Liu W.T."/>
            <person name="Kamagata Y."/>
            <person name="Stams A.J.M."/>
            <person name="Imachi H."/>
            <person name="Sousa D.Z."/>
        </authorList>
    </citation>
    <scope>NUCLEOTIDE SEQUENCE [LARGE SCALE GENOMIC DNA]</scope>
    <source>
        <strain evidence="11 12">HH</strain>
    </source>
</reference>
<keyword evidence="4 9" id="KW-0028">Amino-acid biosynthesis</keyword>
<evidence type="ECO:0000256" key="7">
    <source>
        <dbReference type="ARBA" id="ARBA00023239"/>
    </source>
</evidence>
<evidence type="ECO:0000256" key="6">
    <source>
        <dbReference type="ARBA" id="ARBA00023141"/>
    </source>
</evidence>
<dbReference type="GO" id="GO:0004834">
    <property type="term" value="F:tryptophan synthase activity"/>
    <property type="evidence" value="ECO:0007669"/>
    <property type="project" value="UniProtKB-UniRule"/>
</dbReference>
<comment type="pathway">
    <text evidence="2 9">Amino-acid biosynthesis; L-tryptophan biosynthesis; L-tryptophan from chorismate: step 5/5.</text>
</comment>
<comment type="similarity">
    <text evidence="9 10">Belongs to the TrpA family.</text>
</comment>
<evidence type="ECO:0000256" key="8">
    <source>
        <dbReference type="ARBA" id="ARBA00049047"/>
    </source>
</evidence>
<comment type="subunit">
    <text evidence="3 9">Tetramer of two alpha and two beta chains.</text>
</comment>
<evidence type="ECO:0000256" key="5">
    <source>
        <dbReference type="ARBA" id="ARBA00022822"/>
    </source>
</evidence>
<protein>
    <recommendedName>
        <fullName evidence="9">Tryptophan synthase alpha chain</fullName>
        <ecNumber evidence="9">4.2.1.20</ecNumber>
    </recommendedName>
</protein>
<evidence type="ECO:0000256" key="2">
    <source>
        <dbReference type="ARBA" id="ARBA00004733"/>
    </source>
</evidence>
<evidence type="ECO:0000256" key="10">
    <source>
        <dbReference type="RuleBase" id="RU003662"/>
    </source>
</evidence>
<dbReference type="CDD" id="cd04724">
    <property type="entry name" value="Tryptophan_synthase_alpha"/>
    <property type="match status" value="1"/>
</dbReference>
<dbReference type="InterPro" id="IPR002028">
    <property type="entry name" value="Trp_synthase_suA"/>
</dbReference>
<feature type="active site" description="Proton acceptor" evidence="9">
    <location>
        <position position="63"/>
    </location>
</feature>
<evidence type="ECO:0000313" key="11">
    <source>
        <dbReference type="EMBL" id="TEB05322.1"/>
    </source>
</evidence>
<keyword evidence="5 9" id="KW-0822">Tryptophan biosynthesis</keyword>
<comment type="function">
    <text evidence="1 9">The alpha subunit is responsible for the aldol cleavage of indoleglycerol phosphate to indole and glyceraldehyde 3-phosphate.</text>
</comment>
<proteinExistence type="inferred from homology"/>
<dbReference type="Pfam" id="PF00290">
    <property type="entry name" value="Trp_syntA"/>
    <property type="match status" value="1"/>
</dbReference>
<comment type="caution">
    <text evidence="11">The sequence shown here is derived from an EMBL/GenBank/DDBJ whole genome shotgun (WGS) entry which is preliminary data.</text>
</comment>
<dbReference type="SUPFAM" id="SSF51366">
    <property type="entry name" value="Ribulose-phoshate binding barrel"/>
    <property type="match status" value="1"/>
</dbReference>
<dbReference type="InterPro" id="IPR018204">
    <property type="entry name" value="Trp_synthase_alpha_AS"/>
</dbReference>
<dbReference type="Proteomes" id="UP000298324">
    <property type="component" value="Unassembled WGS sequence"/>
</dbReference>
<organism evidence="11 12">
    <name type="scientific">Pelotomaculum schinkii</name>
    <dbReference type="NCBI Taxonomy" id="78350"/>
    <lineage>
        <taxon>Bacteria</taxon>
        <taxon>Bacillati</taxon>
        <taxon>Bacillota</taxon>
        <taxon>Clostridia</taxon>
        <taxon>Eubacteriales</taxon>
        <taxon>Desulfotomaculaceae</taxon>
        <taxon>Pelotomaculum</taxon>
    </lineage>
</organism>
<dbReference type="HAMAP" id="MF_00131">
    <property type="entry name" value="Trp_synth_alpha"/>
    <property type="match status" value="1"/>
</dbReference>
<comment type="catalytic activity">
    <reaction evidence="8 9">
        <text>(1S,2R)-1-C-(indol-3-yl)glycerol 3-phosphate + L-serine = D-glyceraldehyde 3-phosphate + L-tryptophan + H2O</text>
        <dbReference type="Rhea" id="RHEA:10532"/>
        <dbReference type="ChEBI" id="CHEBI:15377"/>
        <dbReference type="ChEBI" id="CHEBI:33384"/>
        <dbReference type="ChEBI" id="CHEBI:57912"/>
        <dbReference type="ChEBI" id="CHEBI:58866"/>
        <dbReference type="ChEBI" id="CHEBI:59776"/>
        <dbReference type="EC" id="4.2.1.20"/>
    </reaction>
</comment>
<evidence type="ECO:0000313" key="12">
    <source>
        <dbReference type="Proteomes" id="UP000298324"/>
    </source>
</evidence>
<dbReference type="FunFam" id="3.20.20.70:FF:000037">
    <property type="entry name" value="Tryptophan synthase alpha chain"/>
    <property type="match status" value="1"/>
</dbReference>
<dbReference type="EC" id="4.2.1.20" evidence="9"/>
<evidence type="ECO:0000256" key="9">
    <source>
        <dbReference type="HAMAP-Rule" id="MF_00131"/>
    </source>
</evidence>
<dbReference type="UniPathway" id="UPA00035">
    <property type="reaction ID" value="UER00044"/>
</dbReference>
<gene>
    <name evidence="9 11" type="primary">trpA</name>
    <name evidence="11" type="ORF">Psch_02363</name>
</gene>
<evidence type="ECO:0000256" key="1">
    <source>
        <dbReference type="ARBA" id="ARBA00003365"/>
    </source>
</evidence>
<dbReference type="PANTHER" id="PTHR43406">
    <property type="entry name" value="TRYPTOPHAN SYNTHASE, ALPHA CHAIN"/>
    <property type="match status" value="1"/>
</dbReference>
<feature type="active site" description="Proton acceptor" evidence="9">
    <location>
        <position position="52"/>
    </location>
</feature>
<evidence type="ECO:0000256" key="4">
    <source>
        <dbReference type="ARBA" id="ARBA00022605"/>
    </source>
</evidence>
<accession>A0A4Y7R967</accession>
<dbReference type="NCBIfam" id="TIGR00262">
    <property type="entry name" value="trpA"/>
    <property type="match status" value="1"/>
</dbReference>
<keyword evidence="7 9" id="KW-0456">Lyase</keyword>
<sequence length="268" mass="27848">MSAQGLITDCLEKLRSKGRKGLIAYITAGDLNLAATVEIARQMFANGADVIELGIPFSDPLADGPVIQQASCRALAAGVDLSGILHAVENIRRDCPQPIILMGYYNPLYQYGIRQFAGDAAAAGVNGLIVPDLPFEESAPLREAALEAGLDLIPLVAPTTTDGRLHKITKAATGFIYCVSVAGVTGARAEIKTDLAAFTARVRCHTNLPLAVGFGIAGPEQAARAAVHCDAVVIGSAIVKAIAESGMVSPAVCAAGLVERLRFALDTI</sequence>
<dbReference type="InterPro" id="IPR013785">
    <property type="entry name" value="Aldolase_TIM"/>
</dbReference>